<proteinExistence type="predicted"/>
<protein>
    <submittedName>
        <fullName evidence="1">15251_t:CDS:1</fullName>
    </submittedName>
</protein>
<sequence length="68" mass="8072">QYKLMNFSIQCKFKNPKYKIPVSEIREFLNIINKKNDDNHIRFFVSNVELGDNALRELNNSPVKNKIC</sequence>
<accession>A0ACA9R8W3</accession>
<name>A0ACA9R8W3_9GLOM</name>
<gene>
    <name evidence="1" type="ORF">SPELUC_LOCUS16525</name>
</gene>
<evidence type="ECO:0000313" key="1">
    <source>
        <dbReference type="EMBL" id="CAG8782515.1"/>
    </source>
</evidence>
<reference evidence="1" key="1">
    <citation type="submission" date="2021-06" db="EMBL/GenBank/DDBJ databases">
        <authorList>
            <person name="Kallberg Y."/>
            <person name="Tangrot J."/>
            <person name="Rosling A."/>
        </authorList>
    </citation>
    <scope>NUCLEOTIDE SEQUENCE</scope>
    <source>
        <strain evidence="1">28 12/20/2015</strain>
    </source>
</reference>
<organism evidence="1 2">
    <name type="scientific">Cetraspora pellucida</name>
    <dbReference type="NCBI Taxonomy" id="1433469"/>
    <lineage>
        <taxon>Eukaryota</taxon>
        <taxon>Fungi</taxon>
        <taxon>Fungi incertae sedis</taxon>
        <taxon>Mucoromycota</taxon>
        <taxon>Glomeromycotina</taxon>
        <taxon>Glomeromycetes</taxon>
        <taxon>Diversisporales</taxon>
        <taxon>Gigasporaceae</taxon>
        <taxon>Cetraspora</taxon>
    </lineage>
</organism>
<feature type="non-terminal residue" evidence="1">
    <location>
        <position position="1"/>
    </location>
</feature>
<keyword evidence="2" id="KW-1185">Reference proteome</keyword>
<dbReference type="EMBL" id="CAJVPW010061763">
    <property type="protein sequence ID" value="CAG8782515.1"/>
    <property type="molecule type" value="Genomic_DNA"/>
</dbReference>
<feature type="non-terminal residue" evidence="1">
    <location>
        <position position="68"/>
    </location>
</feature>
<dbReference type="Proteomes" id="UP000789366">
    <property type="component" value="Unassembled WGS sequence"/>
</dbReference>
<comment type="caution">
    <text evidence="1">The sequence shown here is derived from an EMBL/GenBank/DDBJ whole genome shotgun (WGS) entry which is preliminary data.</text>
</comment>
<evidence type="ECO:0000313" key="2">
    <source>
        <dbReference type="Proteomes" id="UP000789366"/>
    </source>
</evidence>